<gene>
    <name evidence="1" type="ORF">TOPH_05258</name>
</gene>
<sequence length="320" mass="36592">MCFKAAPATVYRKCNHRSDGVEKNPPQECLTIRPSQGLVYALDEDVVLKVPFQYGVTEKAEVQHYLDLSLASFVAMEKELAVYNTLQSRPHINFLRRFATGMSDGLFLERLEPLQKAWPRASRGDRERWVLEFLEAKSWLEEIGFVHGDLAVRNLGVDRSNRLKLFDFGSAISRSHPDFPNDVMKDHFDLATCVYFLLSGVDPFANVRSRPEAGEIRTMLESRRWIIGEDAESLASIIQDGWTGKNASLTFHDVLKQAIDILGTPNGKSLPSPREHYGHLESRCQDWLRLARRHPSWKHVDEYVSACRIVGHEADLDVWR</sequence>
<dbReference type="AlphaFoldDB" id="A0A0L0N7T1"/>
<evidence type="ECO:0000313" key="1">
    <source>
        <dbReference type="EMBL" id="KND90049.1"/>
    </source>
</evidence>
<comment type="caution">
    <text evidence="1">The sequence shown here is derived from an EMBL/GenBank/DDBJ whole genome shotgun (WGS) entry which is preliminary data.</text>
</comment>
<evidence type="ECO:0000313" key="2">
    <source>
        <dbReference type="Proteomes" id="UP000036947"/>
    </source>
</evidence>
<keyword evidence="1" id="KW-0418">Kinase</keyword>
<accession>A0A0L0N7T1</accession>
<dbReference type="GO" id="GO:0016301">
    <property type="term" value="F:kinase activity"/>
    <property type="evidence" value="ECO:0007669"/>
    <property type="project" value="UniProtKB-KW"/>
</dbReference>
<keyword evidence="1" id="KW-0808">Transferase</keyword>
<dbReference type="SUPFAM" id="SSF56112">
    <property type="entry name" value="Protein kinase-like (PK-like)"/>
    <property type="match status" value="1"/>
</dbReference>
<dbReference type="EMBL" id="LFRF01000015">
    <property type="protein sequence ID" value="KND90049.1"/>
    <property type="molecule type" value="Genomic_DNA"/>
</dbReference>
<organism evidence="1 2">
    <name type="scientific">Tolypocladium ophioglossoides (strain CBS 100239)</name>
    <name type="common">Snaketongue truffleclub</name>
    <name type="synonym">Elaphocordyceps ophioglossoides</name>
    <dbReference type="NCBI Taxonomy" id="1163406"/>
    <lineage>
        <taxon>Eukaryota</taxon>
        <taxon>Fungi</taxon>
        <taxon>Dikarya</taxon>
        <taxon>Ascomycota</taxon>
        <taxon>Pezizomycotina</taxon>
        <taxon>Sordariomycetes</taxon>
        <taxon>Hypocreomycetidae</taxon>
        <taxon>Hypocreales</taxon>
        <taxon>Ophiocordycipitaceae</taxon>
        <taxon>Tolypocladium</taxon>
    </lineage>
</organism>
<dbReference type="InterPro" id="IPR011009">
    <property type="entry name" value="Kinase-like_dom_sf"/>
</dbReference>
<proteinExistence type="predicted"/>
<keyword evidence="2" id="KW-1185">Reference proteome</keyword>
<name>A0A0L0N7T1_TOLOC</name>
<dbReference type="Proteomes" id="UP000036947">
    <property type="component" value="Unassembled WGS sequence"/>
</dbReference>
<dbReference type="OrthoDB" id="4062651at2759"/>
<protein>
    <submittedName>
        <fullName evidence="1">Activated CDC42 kinase 1</fullName>
    </submittedName>
</protein>
<reference evidence="1 2" key="1">
    <citation type="journal article" date="2015" name="BMC Genomics">
        <title>The genome of the truffle-parasite Tolypocladium ophioglossoides and the evolution of antifungal peptaibiotics.</title>
        <authorList>
            <person name="Quandt C.A."/>
            <person name="Bushley K.E."/>
            <person name="Spatafora J.W."/>
        </authorList>
    </citation>
    <scope>NUCLEOTIDE SEQUENCE [LARGE SCALE GENOMIC DNA]</scope>
    <source>
        <strain evidence="1 2">CBS 100239</strain>
    </source>
</reference>
<dbReference type="Gene3D" id="1.10.510.10">
    <property type="entry name" value="Transferase(Phosphotransferase) domain 1"/>
    <property type="match status" value="1"/>
</dbReference>